<dbReference type="SUPFAM" id="SSF140490">
    <property type="entry name" value="Nqo1C-terminal domain-like"/>
    <property type="match status" value="1"/>
</dbReference>
<dbReference type="AlphaFoldDB" id="A0A2J6WF41"/>
<dbReference type="FunFam" id="3.40.50.11540:FF:000001">
    <property type="entry name" value="NADH dehydrogenase [ubiquinone] flavoprotein 1, mitochondrial"/>
    <property type="match status" value="1"/>
</dbReference>
<evidence type="ECO:0000256" key="2">
    <source>
        <dbReference type="ARBA" id="ARBA00022485"/>
    </source>
</evidence>
<evidence type="ECO:0000256" key="3">
    <source>
        <dbReference type="ARBA" id="ARBA00022723"/>
    </source>
</evidence>
<dbReference type="Gene3D" id="3.40.30.10">
    <property type="entry name" value="Glutaredoxin"/>
    <property type="match status" value="1"/>
</dbReference>
<keyword evidence="5" id="KW-0411">Iron-sulfur</keyword>
<sequence length="551" mass="60134">MKIYRIHALICAGAQCLAAGGNGFEDALKEELKKHDLTEEVNIVETGCMGSCQLGPLMVVYPEGVIYTKVKPDDAKEIVEEHFLKGRPVKRLLWKQEEKQFPTLNDVPFFAKQTKIVLRNCGIINPEDITEYIAQGGYEALAKAITEMTREDVIKVVKDSGLRGRGGAGFPTGLKWELAYKQNSDTKYIICNADEGDPGAYMDRSVLEGDPHSVLEGMAIAGYAVGAQKGYIYIRAEYPLAIKRLEIAIKQARASGLLGKNILGTNFSFDIELRMGAGAFVCGEETALINSIEGKRGEPRKKPPFPVEKGVFGKPTVINNVETLANIPVIIEKGASFFRKFGTEKSPGTKVFALAGKVNITGLVEVPLGTSLRTIVFDIGGGIPEGHTFKAAQTGGPSGGVIPAEHLDVPMDYENLPQLGTIMGSGGLIIMDETSCMVDVAKFFLKFTVDESCGKCTPCREGTRQMLNILEKITTGNGTMEDLDRLERLGNIIKLTSLCGLGQTAPNPVLSTLRYFRDEYIAHIKDKRCPSNVCSMKGEKNERKVLNRRLA</sequence>
<dbReference type="InterPro" id="IPR019575">
    <property type="entry name" value="Nuop51_4Fe4S-bd"/>
</dbReference>
<evidence type="ECO:0000259" key="6">
    <source>
        <dbReference type="SMART" id="SM00928"/>
    </source>
</evidence>
<dbReference type="GO" id="GO:0051539">
    <property type="term" value="F:4 iron, 4 sulfur cluster binding"/>
    <property type="evidence" value="ECO:0007669"/>
    <property type="project" value="UniProtKB-KW"/>
</dbReference>
<dbReference type="PANTHER" id="PTHR43578">
    <property type="entry name" value="NADH-QUINONE OXIDOREDUCTASE SUBUNIT F"/>
    <property type="match status" value="1"/>
</dbReference>
<feature type="domain" description="NADH-ubiquinone oxidoreductase 51kDa subunit iron-sulphur binding" evidence="6">
    <location>
        <begin position="438"/>
        <end position="483"/>
    </location>
</feature>
<evidence type="ECO:0000256" key="5">
    <source>
        <dbReference type="ARBA" id="ARBA00023014"/>
    </source>
</evidence>
<evidence type="ECO:0000313" key="7">
    <source>
        <dbReference type="EMBL" id="PMP68126.1"/>
    </source>
</evidence>
<dbReference type="Gene3D" id="6.10.250.1450">
    <property type="match status" value="1"/>
</dbReference>
<dbReference type="PANTHER" id="PTHR43578:SF3">
    <property type="entry name" value="NADH-QUINONE OXIDOREDUCTASE SUBUNIT F"/>
    <property type="match status" value="1"/>
</dbReference>
<dbReference type="InterPro" id="IPR036249">
    <property type="entry name" value="Thioredoxin-like_sf"/>
</dbReference>
<dbReference type="Gene3D" id="3.40.50.11540">
    <property type="entry name" value="NADH-ubiquinone oxidoreductase 51kDa subunit"/>
    <property type="match status" value="1"/>
</dbReference>
<dbReference type="PROSITE" id="PS00645">
    <property type="entry name" value="COMPLEX1_51K_2"/>
    <property type="match status" value="1"/>
</dbReference>
<dbReference type="Gene3D" id="1.20.1440.230">
    <property type="entry name" value="NADH-ubiquinone oxidoreductase 51kDa subunit, iron-sulphur binding domain"/>
    <property type="match status" value="1"/>
</dbReference>
<dbReference type="Gene3D" id="3.10.20.600">
    <property type="match status" value="1"/>
</dbReference>
<dbReference type="CDD" id="cd02980">
    <property type="entry name" value="TRX_Fd_family"/>
    <property type="match status" value="1"/>
</dbReference>
<dbReference type="GO" id="GO:0008137">
    <property type="term" value="F:NADH dehydrogenase (ubiquinone) activity"/>
    <property type="evidence" value="ECO:0007669"/>
    <property type="project" value="InterPro"/>
</dbReference>
<dbReference type="NCBIfam" id="NF010120">
    <property type="entry name" value="PRK13596.1"/>
    <property type="match status" value="1"/>
</dbReference>
<keyword evidence="2" id="KW-0004">4Fe-4S</keyword>
<dbReference type="RefSeq" id="WP_424586593.1">
    <property type="nucleotide sequence ID" value="NZ_JBNARP010000003.1"/>
</dbReference>
<protein>
    <submittedName>
        <fullName evidence="7">NADH-quinone oxidoreductase subunit NuoF</fullName>
    </submittedName>
</protein>
<organism evidence="7 8">
    <name type="scientific">Caldisericum exile</name>
    <dbReference type="NCBI Taxonomy" id="693075"/>
    <lineage>
        <taxon>Bacteria</taxon>
        <taxon>Pseudomonadati</taxon>
        <taxon>Caldisericota/Cryosericota group</taxon>
        <taxon>Caldisericota</taxon>
        <taxon>Caldisericia</taxon>
        <taxon>Caldisericales</taxon>
        <taxon>Caldisericaceae</taxon>
        <taxon>Caldisericum</taxon>
    </lineage>
</organism>
<keyword evidence="3" id="KW-0479">Metal-binding</keyword>
<reference evidence="7 8" key="1">
    <citation type="submission" date="2018-01" db="EMBL/GenBank/DDBJ databases">
        <title>Metagenomic assembled genomes from two thermal pools in the Uzon Caldera, Kamchatka, Russia.</title>
        <authorList>
            <person name="Wilkins L."/>
            <person name="Ettinger C."/>
        </authorList>
    </citation>
    <scope>NUCLEOTIDE SEQUENCE [LARGE SCALE GENOMIC DNA]</scope>
    <source>
        <strain evidence="7">ZAV-07</strain>
    </source>
</reference>
<dbReference type="InterPro" id="IPR011538">
    <property type="entry name" value="Nuo51_FMN-bd"/>
</dbReference>
<dbReference type="InterPro" id="IPR001949">
    <property type="entry name" value="NADH-UbQ_OxRdtase_51kDa_CS"/>
</dbReference>
<proteinExistence type="inferred from homology"/>
<dbReference type="SUPFAM" id="SSF142019">
    <property type="entry name" value="Nqo1 FMN-binding domain-like"/>
    <property type="match status" value="1"/>
</dbReference>
<dbReference type="GO" id="GO:0046872">
    <property type="term" value="F:metal ion binding"/>
    <property type="evidence" value="ECO:0007669"/>
    <property type="project" value="UniProtKB-KW"/>
</dbReference>
<dbReference type="SUPFAM" id="SSF52833">
    <property type="entry name" value="Thioredoxin-like"/>
    <property type="match status" value="1"/>
</dbReference>
<dbReference type="EMBL" id="PNIL01000027">
    <property type="protein sequence ID" value="PMP68126.1"/>
    <property type="molecule type" value="Genomic_DNA"/>
</dbReference>
<dbReference type="InterPro" id="IPR037207">
    <property type="entry name" value="Nuop51_4Fe4S-bd_sf"/>
</dbReference>
<dbReference type="InterPro" id="IPR037225">
    <property type="entry name" value="Nuo51_FMN-bd_sf"/>
</dbReference>
<comment type="caution">
    <text evidence="7">The sequence shown here is derived from an EMBL/GenBank/DDBJ whole genome shotgun (WGS) entry which is preliminary data.</text>
</comment>
<comment type="similarity">
    <text evidence="1">Belongs to the complex I 51 kDa subunit family.</text>
</comment>
<gene>
    <name evidence="7" type="ORF">C0189_01730</name>
</gene>
<name>A0A2J6WF41_9BACT</name>
<dbReference type="FunFam" id="1.20.1440.230:FF:000001">
    <property type="entry name" value="Mitochondrial NADH dehydrogenase flavoprotein 1"/>
    <property type="match status" value="1"/>
</dbReference>
<evidence type="ECO:0000313" key="8">
    <source>
        <dbReference type="Proteomes" id="UP000237040"/>
    </source>
</evidence>
<evidence type="ECO:0000256" key="1">
    <source>
        <dbReference type="ARBA" id="ARBA00007523"/>
    </source>
</evidence>
<evidence type="ECO:0000256" key="4">
    <source>
        <dbReference type="ARBA" id="ARBA00023004"/>
    </source>
</evidence>
<dbReference type="SUPFAM" id="SSF142984">
    <property type="entry name" value="Nqo1 middle domain-like"/>
    <property type="match status" value="1"/>
</dbReference>
<dbReference type="Pfam" id="PF01257">
    <property type="entry name" value="2Fe-2S_thioredx"/>
    <property type="match status" value="1"/>
</dbReference>
<dbReference type="GO" id="GO:0010181">
    <property type="term" value="F:FMN binding"/>
    <property type="evidence" value="ECO:0007669"/>
    <property type="project" value="InterPro"/>
</dbReference>
<keyword evidence="4" id="KW-0408">Iron</keyword>
<dbReference type="Proteomes" id="UP000237040">
    <property type="component" value="Unassembled WGS sequence"/>
</dbReference>
<dbReference type="Pfam" id="PF10589">
    <property type="entry name" value="NADH_4Fe-4S"/>
    <property type="match status" value="1"/>
</dbReference>
<accession>A0A2J6WF41</accession>
<dbReference type="SMART" id="SM00928">
    <property type="entry name" value="NADH_4Fe-4S"/>
    <property type="match status" value="1"/>
</dbReference>
<dbReference type="Pfam" id="PF01512">
    <property type="entry name" value="Complex1_51K"/>
    <property type="match status" value="1"/>
</dbReference>